<evidence type="ECO:0000256" key="1">
    <source>
        <dbReference type="SAM" id="MobiDB-lite"/>
    </source>
</evidence>
<dbReference type="Proteomes" id="UP000324222">
    <property type="component" value="Unassembled WGS sequence"/>
</dbReference>
<gene>
    <name evidence="2" type="ORF">E2C01_029439</name>
</gene>
<comment type="caution">
    <text evidence="2">The sequence shown here is derived from an EMBL/GenBank/DDBJ whole genome shotgun (WGS) entry which is preliminary data.</text>
</comment>
<name>A0A5B7ERU5_PORTR</name>
<dbReference type="AlphaFoldDB" id="A0A5B7ERU5"/>
<dbReference type="EMBL" id="VSRR010003402">
    <property type="protein sequence ID" value="MPC35998.1"/>
    <property type="molecule type" value="Genomic_DNA"/>
</dbReference>
<feature type="compositionally biased region" description="Basic residues" evidence="1">
    <location>
        <begin position="1"/>
        <end position="10"/>
    </location>
</feature>
<feature type="compositionally biased region" description="Polar residues" evidence="1">
    <location>
        <begin position="22"/>
        <end position="36"/>
    </location>
</feature>
<evidence type="ECO:0000313" key="3">
    <source>
        <dbReference type="Proteomes" id="UP000324222"/>
    </source>
</evidence>
<reference evidence="2 3" key="1">
    <citation type="submission" date="2019-05" db="EMBL/GenBank/DDBJ databases">
        <title>Another draft genome of Portunus trituberculatus and its Hox gene families provides insights of decapod evolution.</title>
        <authorList>
            <person name="Jeong J.-H."/>
            <person name="Song I."/>
            <person name="Kim S."/>
            <person name="Choi T."/>
            <person name="Kim D."/>
            <person name="Ryu S."/>
            <person name="Kim W."/>
        </authorList>
    </citation>
    <scope>NUCLEOTIDE SEQUENCE [LARGE SCALE GENOMIC DNA]</scope>
    <source>
        <tissue evidence="2">Muscle</tissue>
    </source>
</reference>
<sequence>MHLPHTHTHTLHLELKIKKKQVTPNKASESPTGKGTRNILLTTQNVLIPPSTFSSLTSATFTVLDLILNLQSGRRPRVGSNPTTYSLKNFAICRVV</sequence>
<feature type="region of interest" description="Disordered" evidence="1">
    <location>
        <begin position="1"/>
        <end position="36"/>
    </location>
</feature>
<evidence type="ECO:0000313" key="2">
    <source>
        <dbReference type="EMBL" id="MPC35998.1"/>
    </source>
</evidence>
<keyword evidence="3" id="KW-1185">Reference proteome</keyword>
<organism evidence="2 3">
    <name type="scientific">Portunus trituberculatus</name>
    <name type="common">Swimming crab</name>
    <name type="synonym">Neptunus trituberculatus</name>
    <dbReference type="NCBI Taxonomy" id="210409"/>
    <lineage>
        <taxon>Eukaryota</taxon>
        <taxon>Metazoa</taxon>
        <taxon>Ecdysozoa</taxon>
        <taxon>Arthropoda</taxon>
        <taxon>Crustacea</taxon>
        <taxon>Multicrustacea</taxon>
        <taxon>Malacostraca</taxon>
        <taxon>Eumalacostraca</taxon>
        <taxon>Eucarida</taxon>
        <taxon>Decapoda</taxon>
        <taxon>Pleocyemata</taxon>
        <taxon>Brachyura</taxon>
        <taxon>Eubrachyura</taxon>
        <taxon>Portunoidea</taxon>
        <taxon>Portunidae</taxon>
        <taxon>Portuninae</taxon>
        <taxon>Portunus</taxon>
    </lineage>
</organism>
<protein>
    <submittedName>
        <fullName evidence="2">Uncharacterized protein</fullName>
    </submittedName>
</protein>
<proteinExistence type="predicted"/>
<accession>A0A5B7ERU5</accession>